<dbReference type="InterPro" id="IPR023201">
    <property type="entry name" value="SecY_dom_sf"/>
</dbReference>
<dbReference type="GO" id="GO:0006605">
    <property type="term" value="P:protein targeting"/>
    <property type="evidence" value="ECO:0007669"/>
    <property type="project" value="UniProtKB-UniRule"/>
</dbReference>
<dbReference type="PRINTS" id="PR00303">
    <property type="entry name" value="SECYTRNLCASE"/>
</dbReference>
<feature type="transmembrane region" description="Helical" evidence="10">
    <location>
        <begin position="18"/>
        <end position="36"/>
    </location>
</feature>
<dbReference type="Gene3D" id="1.10.3370.10">
    <property type="entry name" value="SecY subunit domain"/>
    <property type="match status" value="1"/>
</dbReference>
<dbReference type="PIRSF" id="PIRSF004557">
    <property type="entry name" value="SecY"/>
    <property type="match status" value="1"/>
</dbReference>
<feature type="transmembrane region" description="Helical" evidence="10">
    <location>
        <begin position="181"/>
        <end position="198"/>
    </location>
</feature>
<feature type="transmembrane region" description="Helical" evidence="10">
    <location>
        <begin position="73"/>
        <end position="98"/>
    </location>
</feature>
<evidence type="ECO:0000256" key="8">
    <source>
        <dbReference type="ARBA" id="ARBA00023136"/>
    </source>
</evidence>
<evidence type="ECO:0000256" key="9">
    <source>
        <dbReference type="ARBA" id="ARBA00039733"/>
    </source>
</evidence>
<dbReference type="SUPFAM" id="SSF103491">
    <property type="entry name" value="Preprotein translocase SecY subunit"/>
    <property type="match status" value="1"/>
</dbReference>
<reference evidence="15" key="1">
    <citation type="submission" date="2020-04" db="EMBL/GenBank/DDBJ databases">
        <title>Deep metagenomics examines the oral microbiome during advanced dental caries in children, revealing novel taxa and co-occurrences with host molecules.</title>
        <authorList>
            <person name="Baker J.L."/>
            <person name="Morton J.T."/>
            <person name="Dinis M."/>
            <person name="Alvarez R."/>
            <person name="Tran N.C."/>
            <person name="Knight R."/>
            <person name="Edlund A."/>
        </authorList>
    </citation>
    <scope>NUCLEOTIDE SEQUENCE</scope>
    <source>
        <strain evidence="15">JCVI_38_bin.19</strain>
        <strain evidence="16">JCVI_48_bin.5</strain>
    </source>
</reference>
<feature type="transmembrane region" description="Helical" evidence="10">
    <location>
        <begin position="379"/>
        <end position="401"/>
    </location>
</feature>
<dbReference type="FunFam" id="1.10.3370.10:FF:000001">
    <property type="entry name" value="Preprotein translocase subunit SecY"/>
    <property type="match status" value="1"/>
</dbReference>
<accession>A0A7W9SFJ8</accession>
<evidence type="ECO:0000256" key="2">
    <source>
        <dbReference type="ARBA" id="ARBA00005751"/>
    </source>
</evidence>
<dbReference type="Proteomes" id="UP000522163">
    <property type="component" value="Unassembled WGS sequence"/>
</dbReference>
<evidence type="ECO:0000256" key="10">
    <source>
        <dbReference type="HAMAP-Rule" id="MF_01465"/>
    </source>
</evidence>
<comment type="subcellular location">
    <subcellularLocation>
        <location evidence="10">Cell membrane</location>
        <topology evidence="10">Multi-pass membrane protein</topology>
    </subcellularLocation>
    <subcellularLocation>
        <location evidence="1 12">Membrane</location>
        <topology evidence="1 12">Multi-pass membrane protein</topology>
    </subcellularLocation>
</comment>
<comment type="subunit">
    <text evidence="10">Component of the Sec protein translocase complex. Heterotrimer consisting of SecY, SecE and SecG subunits. The heterotrimers can form oligomers, although 1 heterotrimer is thought to be able to translocate proteins. Interacts with the ribosome. Interacts with SecDF, and other proteins may be involved. Interacts with SecA.</text>
</comment>
<keyword evidence="6 10" id="KW-1133">Transmembrane helix</keyword>
<dbReference type="InterPro" id="IPR030659">
    <property type="entry name" value="SecY_CS"/>
</dbReference>
<dbReference type="GO" id="GO:0065002">
    <property type="term" value="P:intracellular protein transmembrane transport"/>
    <property type="evidence" value="ECO:0007669"/>
    <property type="project" value="UniProtKB-UniRule"/>
</dbReference>
<reference evidence="14 17" key="2">
    <citation type="submission" date="2020-08" db="EMBL/GenBank/DDBJ databases">
        <title>Genomic Encyclopedia of Type Strains, Phase IV (KMG-IV): sequencing the most valuable type-strain genomes for metagenomic binning, comparative biology and taxonomic classification.</title>
        <authorList>
            <person name="Goeker M."/>
        </authorList>
    </citation>
    <scope>NUCLEOTIDE SEQUENCE [LARGE SCALE GENOMIC DNA]</scope>
    <source>
        <strain evidence="14 17">DSM 17245</strain>
    </source>
</reference>
<dbReference type="GO" id="GO:0005886">
    <property type="term" value="C:plasma membrane"/>
    <property type="evidence" value="ECO:0007669"/>
    <property type="project" value="UniProtKB-SubCell"/>
</dbReference>
<sequence length="446" mass="48407">MLQTIRNAFKVKDLRDRLIYVFLMLVVIRFGSNLPIPGVNPGYFGDLFKSMAGNDAFGWFNTMTGGSFEQLSIFALSITPYITSSIIIQLLTVAIPALEEMQKDGEEGRKKLTEYTRYVTIGLALLESTAMAVGFGGSGLLIGYAEGSVFRKIAGVVICVVAMTAGSALLMWIGERITDKGVGNGISLVLLFNILSSVPQDFLTLYERFIMGNNTAKMVVAAIIIAAAIFCMVAFTVVLQDAERRIPVQYSRRVQGRGLVGGQQSQIPLKVNTASVMPVIFASSLMTMPVVIGQIIRVDQSSIVGQIIMGLNSGSWANPNAPIYSLGLVLYIALLYFFAYFYTSISFNPLEVANNMKKQGGFIPGIRPGKPTSDYLEGILRYIIFIGATGLAIIALVPIIISGVFNVSRISFSGTSLIIIVGVVLETLKAIDSQMVIRNYKGFLDN</sequence>
<dbReference type="PANTHER" id="PTHR10906">
    <property type="entry name" value="SECY/SEC61-ALPHA FAMILY MEMBER"/>
    <property type="match status" value="1"/>
</dbReference>
<dbReference type="RefSeq" id="WP_007157660.1">
    <property type="nucleotide sequence ID" value="NZ_CAUQIH010000009.1"/>
</dbReference>
<feature type="transmembrane region" description="Helical" evidence="10">
    <location>
        <begin position="153"/>
        <end position="174"/>
    </location>
</feature>
<dbReference type="InterPro" id="IPR002208">
    <property type="entry name" value="SecY/SEC61-alpha"/>
</dbReference>
<keyword evidence="7 10" id="KW-0811">Translocation</keyword>
<evidence type="ECO:0000256" key="5">
    <source>
        <dbReference type="ARBA" id="ARBA00022927"/>
    </source>
</evidence>
<dbReference type="GO" id="GO:0043952">
    <property type="term" value="P:protein transport by the Sec complex"/>
    <property type="evidence" value="ECO:0007669"/>
    <property type="project" value="UniProtKB-UniRule"/>
</dbReference>
<evidence type="ECO:0000256" key="4">
    <source>
        <dbReference type="ARBA" id="ARBA00022692"/>
    </source>
</evidence>
<evidence type="ECO:0000313" key="16">
    <source>
        <dbReference type="EMBL" id="MBF1304340.1"/>
    </source>
</evidence>
<dbReference type="EMBL" id="JABZRB010000005">
    <property type="protein sequence ID" value="MBF1304340.1"/>
    <property type="molecule type" value="Genomic_DNA"/>
</dbReference>
<comment type="similarity">
    <text evidence="2 10 13">Belongs to the SecY/SEC61-alpha family.</text>
</comment>
<proteinExistence type="inferred from homology"/>
<comment type="caution">
    <text evidence="14">The sequence shown here is derived from an EMBL/GenBank/DDBJ whole genome shotgun (WGS) entry which is preliminary data.</text>
</comment>
<dbReference type="PROSITE" id="PS00756">
    <property type="entry name" value="SECY_2"/>
    <property type="match status" value="1"/>
</dbReference>
<comment type="function">
    <text evidence="10 11">The central subunit of the protein translocation channel SecYEG. Consists of two halves formed by TMs 1-5 and 6-10. These two domains form a lateral gate at the front which open onto the bilayer between TMs 2 and 7, and are clamped together by SecE at the back. The channel is closed by both a pore ring composed of hydrophobic SecY resides and a short helix (helix 2A) on the extracellular side of the membrane which forms a plug. The plug probably moves laterally to allow the channel to open. The ring and the pore may move independently.</text>
</comment>
<evidence type="ECO:0000256" key="7">
    <source>
        <dbReference type="ARBA" id="ARBA00023010"/>
    </source>
</evidence>
<evidence type="ECO:0000313" key="14">
    <source>
        <dbReference type="EMBL" id="MBB6041243.1"/>
    </source>
</evidence>
<evidence type="ECO:0000256" key="11">
    <source>
        <dbReference type="RuleBase" id="RU000537"/>
    </source>
</evidence>
<dbReference type="Proteomes" id="UP000775770">
    <property type="component" value="Unassembled WGS sequence"/>
</dbReference>
<evidence type="ECO:0000256" key="1">
    <source>
        <dbReference type="ARBA" id="ARBA00004141"/>
    </source>
</evidence>
<dbReference type="PROSITE" id="PS00755">
    <property type="entry name" value="SECY_1"/>
    <property type="match status" value="1"/>
</dbReference>
<name>A0A7W9SFJ8_9FIRM</name>
<evidence type="ECO:0000256" key="3">
    <source>
        <dbReference type="ARBA" id="ARBA00022448"/>
    </source>
</evidence>
<dbReference type="Proteomes" id="UP000780721">
    <property type="component" value="Unassembled WGS sequence"/>
</dbReference>
<gene>
    <name evidence="10 15" type="primary">secY</name>
    <name evidence="14" type="ORF">HNQ46_001220</name>
    <name evidence="15" type="ORF">HXM90_05160</name>
    <name evidence="16" type="ORF">HXM91_00430</name>
</gene>
<feature type="transmembrane region" description="Helical" evidence="10">
    <location>
        <begin position="218"/>
        <end position="239"/>
    </location>
</feature>
<feature type="transmembrane region" description="Helical" evidence="10">
    <location>
        <begin position="407"/>
        <end position="428"/>
    </location>
</feature>
<keyword evidence="5 10" id="KW-0653">Protein transport</keyword>
<evidence type="ECO:0000256" key="13">
    <source>
        <dbReference type="RuleBase" id="RU004349"/>
    </source>
</evidence>
<keyword evidence="10" id="KW-1003">Cell membrane</keyword>
<dbReference type="HAMAP" id="MF_01465">
    <property type="entry name" value="SecY"/>
    <property type="match status" value="1"/>
</dbReference>
<evidence type="ECO:0000256" key="12">
    <source>
        <dbReference type="RuleBase" id="RU003484"/>
    </source>
</evidence>
<keyword evidence="4 10" id="KW-0812">Transmembrane</keyword>
<dbReference type="Pfam" id="PF00344">
    <property type="entry name" value="SecY"/>
    <property type="match status" value="1"/>
</dbReference>
<dbReference type="InterPro" id="IPR026593">
    <property type="entry name" value="SecY"/>
</dbReference>
<evidence type="ECO:0000313" key="17">
    <source>
        <dbReference type="Proteomes" id="UP000522163"/>
    </source>
</evidence>
<feature type="transmembrane region" description="Helical" evidence="10">
    <location>
        <begin position="321"/>
        <end position="342"/>
    </location>
</feature>
<dbReference type="EMBL" id="JABZRA010000058">
    <property type="protein sequence ID" value="MBF1272795.1"/>
    <property type="molecule type" value="Genomic_DNA"/>
</dbReference>
<protein>
    <recommendedName>
        <fullName evidence="9 10">Protein translocase subunit SecY</fullName>
    </recommendedName>
</protein>
<evidence type="ECO:0000256" key="6">
    <source>
        <dbReference type="ARBA" id="ARBA00022989"/>
    </source>
</evidence>
<dbReference type="EMBL" id="JACHHH010000005">
    <property type="protein sequence ID" value="MBB6041243.1"/>
    <property type="molecule type" value="Genomic_DNA"/>
</dbReference>
<dbReference type="AlphaFoldDB" id="A0A7W9SFJ8"/>
<feature type="transmembrane region" description="Helical" evidence="10">
    <location>
        <begin position="118"/>
        <end position="141"/>
    </location>
</feature>
<keyword evidence="3 10" id="KW-0813">Transport</keyword>
<keyword evidence="8 10" id="KW-0472">Membrane</keyword>
<feature type="transmembrane region" description="Helical" evidence="10">
    <location>
        <begin position="276"/>
        <end position="296"/>
    </location>
</feature>
<dbReference type="GeneID" id="85014760"/>
<organism evidence="14 17">
    <name type="scientific">Oribacterium sinus</name>
    <dbReference type="NCBI Taxonomy" id="237576"/>
    <lineage>
        <taxon>Bacteria</taxon>
        <taxon>Bacillati</taxon>
        <taxon>Bacillota</taxon>
        <taxon>Clostridia</taxon>
        <taxon>Lachnospirales</taxon>
        <taxon>Lachnospiraceae</taxon>
        <taxon>Oribacterium</taxon>
    </lineage>
</organism>
<dbReference type="NCBIfam" id="TIGR00967">
    <property type="entry name" value="3a0501s007"/>
    <property type="match status" value="1"/>
</dbReference>
<evidence type="ECO:0000313" key="15">
    <source>
        <dbReference type="EMBL" id="MBF1272795.1"/>
    </source>
</evidence>